<comment type="caution">
    <text evidence="1">The sequence shown here is derived from an EMBL/GenBank/DDBJ whole genome shotgun (WGS) entry which is preliminary data.</text>
</comment>
<proteinExistence type="predicted"/>
<evidence type="ECO:0000313" key="1">
    <source>
        <dbReference type="EMBL" id="KAG8641697.1"/>
    </source>
</evidence>
<accession>A0ACB7GNC3</accession>
<sequence>MITSVKQSHHLRTKGELQEERMESGQDNVFNKNNMKVEITSMADNISGGVTKLQMTPTSGSAMPQLTRQPSVTKNNCLCSPTSHAGSFRCRLHRAPSLQRTKSIDSASLKDSTIKVNATADDPPASKSNIDEA</sequence>
<keyword evidence="2" id="KW-1185">Reference proteome</keyword>
<reference evidence="2" key="1">
    <citation type="journal article" date="2016" name="Nat. Biotechnol.">
        <title>Sequencing wild and cultivated cassava and related species reveals extensive interspecific hybridization and genetic diversity.</title>
        <authorList>
            <person name="Bredeson J.V."/>
            <person name="Lyons J.B."/>
            <person name="Prochnik S.E."/>
            <person name="Wu G.A."/>
            <person name="Ha C.M."/>
            <person name="Edsinger-Gonzales E."/>
            <person name="Grimwood J."/>
            <person name="Schmutz J."/>
            <person name="Rabbi I.Y."/>
            <person name="Egesi C."/>
            <person name="Nauluvula P."/>
            <person name="Lebot V."/>
            <person name="Ndunguru J."/>
            <person name="Mkamilo G."/>
            <person name="Bart R.S."/>
            <person name="Setter T.L."/>
            <person name="Gleadow R.M."/>
            <person name="Kulakow P."/>
            <person name="Ferguson M.E."/>
            <person name="Rounsley S."/>
            <person name="Rokhsar D.S."/>
        </authorList>
    </citation>
    <scope>NUCLEOTIDE SEQUENCE [LARGE SCALE GENOMIC DNA]</scope>
    <source>
        <strain evidence="2">cv. AM560-2</strain>
    </source>
</reference>
<organism evidence="1 2">
    <name type="scientific">Manihot esculenta</name>
    <name type="common">Cassava</name>
    <name type="synonym">Jatropha manihot</name>
    <dbReference type="NCBI Taxonomy" id="3983"/>
    <lineage>
        <taxon>Eukaryota</taxon>
        <taxon>Viridiplantae</taxon>
        <taxon>Streptophyta</taxon>
        <taxon>Embryophyta</taxon>
        <taxon>Tracheophyta</taxon>
        <taxon>Spermatophyta</taxon>
        <taxon>Magnoliopsida</taxon>
        <taxon>eudicotyledons</taxon>
        <taxon>Gunneridae</taxon>
        <taxon>Pentapetalae</taxon>
        <taxon>rosids</taxon>
        <taxon>fabids</taxon>
        <taxon>Malpighiales</taxon>
        <taxon>Euphorbiaceae</taxon>
        <taxon>Crotonoideae</taxon>
        <taxon>Manihoteae</taxon>
        <taxon>Manihot</taxon>
    </lineage>
</organism>
<dbReference type="Proteomes" id="UP000091857">
    <property type="component" value="Chromosome 12"/>
</dbReference>
<dbReference type="EMBL" id="CM004398">
    <property type="protein sequence ID" value="KAG8641697.1"/>
    <property type="molecule type" value="Genomic_DNA"/>
</dbReference>
<name>A0ACB7GNC3_MANES</name>
<protein>
    <submittedName>
        <fullName evidence="1">Uncharacterized protein</fullName>
    </submittedName>
</protein>
<gene>
    <name evidence="1" type="ORF">MANES_12G022500v8</name>
</gene>
<evidence type="ECO:0000313" key="2">
    <source>
        <dbReference type="Proteomes" id="UP000091857"/>
    </source>
</evidence>